<organism evidence="3 4">
    <name type="scientific">Archangium gephyra</name>
    <dbReference type="NCBI Taxonomy" id="48"/>
    <lineage>
        <taxon>Bacteria</taxon>
        <taxon>Pseudomonadati</taxon>
        <taxon>Myxococcota</taxon>
        <taxon>Myxococcia</taxon>
        <taxon>Myxococcales</taxon>
        <taxon>Cystobacterineae</taxon>
        <taxon>Archangiaceae</taxon>
        <taxon>Archangium</taxon>
    </lineage>
</organism>
<proteinExistence type="predicted"/>
<feature type="region of interest" description="Disordered" evidence="1">
    <location>
        <begin position="547"/>
        <end position="581"/>
    </location>
</feature>
<dbReference type="EMBL" id="QFQP01000005">
    <property type="protein sequence ID" value="PZR15451.1"/>
    <property type="molecule type" value="Genomic_DNA"/>
</dbReference>
<keyword evidence="2" id="KW-0732">Signal</keyword>
<feature type="region of interest" description="Disordered" evidence="1">
    <location>
        <begin position="469"/>
        <end position="527"/>
    </location>
</feature>
<feature type="compositionally biased region" description="Low complexity" evidence="1">
    <location>
        <begin position="553"/>
        <end position="573"/>
    </location>
</feature>
<feature type="signal peptide" evidence="2">
    <location>
        <begin position="1"/>
        <end position="18"/>
    </location>
</feature>
<protein>
    <submittedName>
        <fullName evidence="3">Uncharacterized protein</fullName>
    </submittedName>
</protein>
<name>A0A2W5VXP1_9BACT</name>
<accession>A0A2W5VXP1</accession>
<dbReference type="Proteomes" id="UP000249061">
    <property type="component" value="Unassembled WGS sequence"/>
</dbReference>
<dbReference type="AlphaFoldDB" id="A0A2W5VXP1"/>
<feature type="chain" id="PRO_5016051372" evidence="2">
    <location>
        <begin position="19"/>
        <end position="581"/>
    </location>
</feature>
<sequence length="581" mass="54416">MKRAWLVMVCALSACECAQLPEALFQCESDGACAQEGFTCGDDGLCHPPAANDAGVDAGEPDASVDAGENDAGVDDAGFDAGVEDAGVEDGGMHVDAGLPDAGLPDAGPADAGCVPTGAIDEPDDQQLDVDCDGFDGDLSRAVFVDPVNGDDAAAGTRDAPRRTLASGLSLGRAQLYLATGTANAGTLQVDDAVSVYGGYDATNWSRSATYSVISGRLWAAPRDGGRVVLEQLDVQPPAVTQDGVASYAVTLVSAASTSRITRCRLNGGTGGDGADGFDAGASPNGNTGAAGAIGDGGPGGAAVSCGDAGMSFAGFGGGAGGTVGSLGAGADGEGGSLAGDGAGEHVCLLPPCVGFDGGAGLTGPAGSMSTTRAADPAADFLGGLDGGWWFGAQLSSWTPATPGRGGGGAGGGGAVSVAGVIVSRGGGAGGGGSGGCGARSGTAGQAGGASISLVLWASSPTLRDVQLVGGAGGRGGNGGAAGTPGTGGIGGPGAPGENVSDAGIGGSGARGGNGGAGGPGRRGPGGWGGPLVGVFCGGGASPNVDATVTWQTGTPGAAGNGDPNGAPGGEPASGFSEGCP</sequence>
<reference evidence="3 4" key="1">
    <citation type="submission" date="2017-08" db="EMBL/GenBank/DDBJ databases">
        <title>Infants hospitalized years apart are colonized by the same room-sourced microbial strains.</title>
        <authorList>
            <person name="Brooks B."/>
            <person name="Olm M.R."/>
            <person name="Firek B.A."/>
            <person name="Baker R."/>
            <person name="Thomas B.C."/>
            <person name="Morowitz M.J."/>
            <person name="Banfield J.F."/>
        </authorList>
    </citation>
    <scope>NUCLEOTIDE SEQUENCE [LARGE SCALE GENOMIC DNA]</scope>
    <source>
        <strain evidence="3">S2_003_000_R2_14</strain>
    </source>
</reference>
<dbReference type="PROSITE" id="PS51257">
    <property type="entry name" value="PROKAR_LIPOPROTEIN"/>
    <property type="match status" value="1"/>
</dbReference>
<gene>
    <name evidence="3" type="ORF">DI536_08355</name>
</gene>
<feature type="compositionally biased region" description="Gly residues" evidence="1">
    <location>
        <begin position="504"/>
        <end position="527"/>
    </location>
</feature>
<comment type="caution">
    <text evidence="3">The sequence shown here is derived from an EMBL/GenBank/DDBJ whole genome shotgun (WGS) entry which is preliminary data.</text>
</comment>
<feature type="compositionally biased region" description="Gly residues" evidence="1">
    <location>
        <begin position="470"/>
        <end position="495"/>
    </location>
</feature>
<evidence type="ECO:0000313" key="4">
    <source>
        <dbReference type="Proteomes" id="UP000249061"/>
    </source>
</evidence>
<feature type="region of interest" description="Disordered" evidence="1">
    <location>
        <begin position="51"/>
        <end position="71"/>
    </location>
</feature>
<evidence type="ECO:0000256" key="2">
    <source>
        <dbReference type="SAM" id="SignalP"/>
    </source>
</evidence>
<evidence type="ECO:0000256" key="1">
    <source>
        <dbReference type="SAM" id="MobiDB-lite"/>
    </source>
</evidence>
<evidence type="ECO:0000313" key="3">
    <source>
        <dbReference type="EMBL" id="PZR15451.1"/>
    </source>
</evidence>